<dbReference type="Pfam" id="PF00487">
    <property type="entry name" value="FA_desaturase"/>
    <property type="match status" value="1"/>
</dbReference>
<dbReference type="InterPro" id="IPR005804">
    <property type="entry name" value="FA_desaturase_dom"/>
</dbReference>
<comment type="subcellular location">
    <subcellularLocation>
        <location evidence="1">Membrane</location>
        <topology evidence="1">Multi-pass membrane protein</topology>
    </subcellularLocation>
</comment>
<dbReference type="InterPro" id="IPR015876">
    <property type="entry name" value="Acyl-CoA_DS"/>
</dbReference>
<dbReference type="PANTHER" id="PTHR11351:SF33">
    <property type="entry name" value="DELTA-9 FATTY ACID DESATURASE, DESA"/>
    <property type="match status" value="1"/>
</dbReference>
<evidence type="ECO:0000259" key="10">
    <source>
        <dbReference type="Pfam" id="PF00487"/>
    </source>
</evidence>
<reference evidence="12" key="1">
    <citation type="submission" date="2018-06" db="EMBL/GenBank/DDBJ databases">
        <authorList>
            <person name="Zhirakovskaya E."/>
        </authorList>
    </citation>
    <scope>NUCLEOTIDE SEQUENCE</scope>
</reference>
<name>A0A3B1AQ07_9ZZZZ</name>
<organism evidence="12">
    <name type="scientific">hydrothermal vent metagenome</name>
    <dbReference type="NCBI Taxonomy" id="652676"/>
    <lineage>
        <taxon>unclassified sequences</taxon>
        <taxon>metagenomes</taxon>
        <taxon>ecological metagenomes</taxon>
    </lineage>
</organism>
<dbReference type="InterPro" id="IPR002560">
    <property type="entry name" value="Transposase_DDE"/>
</dbReference>
<protein>
    <submittedName>
        <fullName evidence="12">Fatty acid desaturase Delta-9 fatty acid desaturase</fullName>
        <ecNumber evidence="12">1.14.19.1</ecNumber>
    </submittedName>
</protein>
<dbReference type="PRINTS" id="PR00075">
    <property type="entry name" value="FACDDSATRASE"/>
</dbReference>
<keyword evidence="5 12" id="KW-0560">Oxidoreductase</keyword>
<evidence type="ECO:0000256" key="5">
    <source>
        <dbReference type="ARBA" id="ARBA00023002"/>
    </source>
</evidence>
<dbReference type="CDD" id="cd03505">
    <property type="entry name" value="Delta9-FADS-like"/>
    <property type="match status" value="1"/>
</dbReference>
<dbReference type="PANTHER" id="PTHR11351">
    <property type="entry name" value="ACYL-COA DESATURASE"/>
    <property type="match status" value="1"/>
</dbReference>
<accession>A0A3B1AQ07</accession>
<dbReference type="GO" id="GO:0016020">
    <property type="term" value="C:membrane"/>
    <property type="evidence" value="ECO:0007669"/>
    <property type="project" value="UniProtKB-SubCell"/>
</dbReference>
<evidence type="ECO:0000259" key="11">
    <source>
        <dbReference type="Pfam" id="PF01610"/>
    </source>
</evidence>
<keyword evidence="2 9" id="KW-0812">Transmembrane</keyword>
<dbReference type="EC" id="1.14.19.1" evidence="12"/>
<evidence type="ECO:0000256" key="3">
    <source>
        <dbReference type="ARBA" id="ARBA00022832"/>
    </source>
</evidence>
<proteinExistence type="predicted"/>
<dbReference type="Pfam" id="PF01610">
    <property type="entry name" value="DDE_Tnp_ISL3"/>
    <property type="match status" value="1"/>
</dbReference>
<evidence type="ECO:0000256" key="9">
    <source>
        <dbReference type="SAM" id="Phobius"/>
    </source>
</evidence>
<gene>
    <name evidence="12" type="ORF">MNBD_GAMMA22-2587</name>
</gene>
<feature type="domain" description="Fatty acid desaturase" evidence="10">
    <location>
        <begin position="9"/>
        <end position="214"/>
    </location>
</feature>
<keyword evidence="3" id="KW-0276">Fatty acid metabolism</keyword>
<evidence type="ECO:0000256" key="7">
    <source>
        <dbReference type="ARBA" id="ARBA00023098"/>
    </source>
</evidence>
<keyword evidence="8 9" id="KW-0472">Membrane</keyword>
<dbReference type="GO" id="GO:0006631">
    <property type="term" value="P:fatty acid metabolic process"/>
    <property type="evidence" value="ECO:0007669"/>
    <property type="project" value="UniProtKB-KW"/>
</dbReference>
<keyword evidence="6" id="KW-0408">Iron</keyword>
<keyword evidence="7" id="KW-0443">Lipid metabolism</keyword>
<dbReference type="EMBL" id="UOFS01000051">
    <property type="protein sequence ID" value="VAX01973.1"/>
    <property type="molecule type" value="Genomic_DNA"/>
</dbReference>
<keyword evidence="4 9" id="KW-1133">Transmembrane helix</keyword>
<evidence type="ECO:0000256" key="6">
    <source>
        <dbReference type="ARBA" id="ARBA00023004"/>
    </source>
</evidence>
<dbReference type="GO" id="GO:0004768">
    <property type="term" value="F:stearoyl-CoA 9-desaturase activity"/>
    <property type="evidence" value="ECO:0007669"/>
    <property type="project" value="UniProtKB-EC"/>
</dbReference>
<evidence type="ECO:0000256" key="4">
    <source>
        <dbReference type="ARBA" id="ARBA00022989"/>
    </source>
</evidence>
<evidence type="ECO:0000256" key="2">
    <source>
        <dbReference type="ARBA" id="ARBA00022692"/>
    </source>
</evidence>
<evidence type="ECO:0000313" key="12">
    <source>
        <dbReference type="EMBL" id="VAX01973.1"/>
    </source>
</evidence>
<feature type="transmembrane region" description="Helical" evidence="9">
    <location>
        <begin position="137"/>
        <end position="160"/>
    </location>
</feature>
<feature type="transmembrane region" description="Helical" evidence="9">
    <location>
        <begin position="12"/>
        <end position="32"/>
    </location>
</feature>
<dbReference type="AlphaFoldDB" id="A0A3B1AQ07"/>
<sequence>MLNGILDLSWWHYIVATLVLTHITIAAVTLFLHRSQTHRAITLHPVVSHFFRFWLWLTTSIVTKEWVAIHRKHHAKCETPEDPHSPIIYGIKKVLFQGAELYRAEAKNTETLKKFGHNTPNDWVERNIYSKQYYKKIGIAFMFVIDIILFGPIGITIWAIQMAWIPFNAAGLINGAGHYFGYRNFEVSNAATNFMPLGILIGGEEHHNNHHAFASSAKFSVKWFEFDIGWMYITILSSLGLCKVNKIAPKPMMDTSKPSIDIDTVMALVTNRFQLMSNYAQQVMKRVCDDEVRKTEDGVLRKKIKRVRKLMTRDDALIDELSRCKLEATLSNNETLDTVYEFKQSLHDIWHKTTASHEQRLHAIIEWCHQAETTGIKALQDFANSLKGYSMAHSTV</sequence>
<evidence type="ECO:0000256" key="8">
    <source>
        <dbReference type="ARBA" id="ARBA00023136"/>
    </source>
</evidence>
<feature type="domain" description="Transposase IS204/IS1001/IS1096/IS1165 DDE" evidence="11">
    <location>
        <begin position="277"/>
        <end position="389"/>
    </location>
</feature>
<evidence type="ECO:0000256" key="1">
    <source>
        <dbReference type="ARBA" id="ARBA00004141"/>
    </source>
</evidence>